<evidence type="ECO:0000256" key="6">
    <source>
        <dbReference type="SAM" id="Phobius"/>
    </source>
</evidence>
<keyword evidence="3 6" id="KW-0812">Transmembrane</keyword>
<dbReference type="GO" id="GO:0005886">
    <property type="term" value="C:plasma membrane"/>
    <property type="evidence" value="ECO:0007669"/>
    <property type="project" value="UniProtKB-SubCell"/>
</dbReference>
<dbReference type="KEGG" id="bsol:FSW04_12085"/>
<evidence type="ECO:0000256" key="3">
    <source>
        <dbReference type="ARBA" id="ARBA00022692"/>
    </source>
</evidence>
<protein>
    <submittedName>
        <fullName evidence="8">DUF4040 domain-containing protein</fullName>
    </submittedName>
</protein>
<dbReference type="Pfam" id="PF13244">
    <property type="entry name" value="MbhD"/>
    <property type="match status" value="1"/>
</dbReference>
<dbReference type="Proteomes" id="UP000321805">
    <property type="component" value="Chromosome"/>
</dbReference>
<keyword evidence="4 6" id="KW-1133">Transmembrane helix</keyword>
<feature type="transmembrane region" description="Helical" evidence="6">
    <location>
        <begin position="43"/>
        <end position="62"/>
    </location>
</feature>
<keyword evidence="5 6" id="KW-0472">Membrane</keyword>
<name>A0A5B8UD08_9ACTN</name>
<evidence type="ECO:0000313" key="8">
    <source>
        <dbReference type="EMBL" id="QEC50748.1"/>
    </source>
</evidence>
<evidence type="ECO:0000313" key="9">
    <source>
        <dbReference type="Proteomes" id="UP000321805"/>
    </source>
</evidence>
<keyword evidence="2" id="KW-1003">Cell membrane</keyword>
<feature type="transmembrane region" description="Helical" evidence="6">
    <location>
        <begin position="20"/>
        <end position="37"/>
    </location>
</feature>
<organism evidence="8 9">
    <name type="scientific">Baekduia soli</name>
    <dbReference type="NCBI Taxonomy" id="496014"/>
    <lineage>
        <taxon>Bacteria</taxon>
        <taxon>Bacillati</taxon>
        <taxon>Actinomycetota</taxon>
        <taxon>Thermoleophilia</taxon>
        <taxon>Solirubrobacterales</taxon>
        <taxon>Baekduiaceae</taxon>
        <taxon>Baekduia</taxon>
    </lineage>
</organism>
<comment type="subcellular location">
    <subcellularLocation>
        <location evidence="1">Cell membrane</location>
        <topology evidence="1">Multi-pass membrane protein</topology>
    </subcellularLocation>
</comment>
<dbReference type="AlphaFoldDB" id="A0A5B8UD08"/>
<accession>A0A5B8UD08</accession>
<dbReference type="InterPro" id="IPR025383">
    <property type="entry name" value="MrpA_C/MbhD"/>
</dbReference>
<reference evidence="8 9" key="1">
    <citation type="journal article" date="2018" name="J. Microbiol.">
        <title>Baekduia soli gen. nov., sp. nov., a novel bacterium isolated from the soil of Baekdu Mountain and proposal of a novel family name, Baekduiaceae fam. nov.</title>
        <authorList>
            <person name="An D.S."/>
            <person name="Siddiqi M.Z."/>
            <person name="Kim K.H."/>
            <person name="Yu H.S."/>
            <person name="Im W.T."/>
        </authorList>
    </citation>
    <scope>NUCLEOTIDE SEQUENCE [LARGE SCALE GENOMIC DNA]</scope>
    <source>
        <strain evidence="8 9">BR7-21</strain>
    </source>
</reference>
<gene>
    <name evidence="8" type="ORF">FSW04_12085</name>
</gene>
<evidence type="ECO:0000256" key="5">
    <source>
        <dbReference type="ARBA" id="ARBA00023136"/>
    </source>
</evidence>
<sequence length="73" mass="7643">MVAITGTATVVVRDPVRQTVVAGFFGLALTLMLFAYGAPDVALSELVVATVAVPVMVLLALAKLRDRQKNEGS</sequence>
<keyword evidence="9" id="KW-1185">Reference proteome</keyword>
<evidence type="ECO:0000256" key="4">
    <source>
        <dbReference type="ARBA" id="ARBA00022989"/>
    </source>
</evidence>
<feature type="domain" description="MrpA C-terminal/MbhD" evidence="7">
    <location>
        <begin position="1"/>
        <end position="65"/>
    </location>
</feature>
<evidence type="ECO:0000259" key="7">
    <source>
        <dbReference type="Pfam" id="PF13244"/>
    </source>
</evidence>
<dbReference type="EMBL" id="CP042430">
    <property type="protein sequence ID" value="QEC50748.1"/>
    <property type="molecule type" value="Genomic_DNA"/>
</dbReference>
<evidence type="ECO:0000256" key="2">
    <source>
        <dbReference type="ARBA" id="ARBA00022475"/>
    </source>
</evidence>
<proteinExistence type="predicted"/>
<evidence type="ECO:0000256" key="1">
    <source>
        <dbReference type="ARBA" id="ARBA00004651"/>
    </source>
</evidence>